<sequence length="53" mass="6119">MMKRVKLHDAVRQYKWKNRLIKIKNVACVKLLAARLRSTERAAREGAGRVTPS</sequence>
<protein>
    <submittedName>
        <fullName evidence="1">Uncharacterized protein</fullName>
    </submittedName>
</protein>
<dbReference type="EMBL" id="JAENGY010001786">
    <property type="protein sequence ID" value="KAG6946920.1"/>
    <property type="molecule type" value="Genomic_DNA"/>
</dbReference>
<gene>
    <name evidence="1" type="ORF">JG688_00015817</name>
</gene>
<dbReference type="AlphaFoldDB" id="A0A8J5LWM2"/>
<name>A0A8J5LWM2_9STRA</name>
<proteinExistence type="predicted"/>
<reference evidence="1" key="1">
    <citation type="submission" date="2021-01" db="EMBL/GenBank/DDBJ databases">
        <title>Phytophthora aleatoria, a newly-described species from Pinus radiata is distinct from Phytophthora cactorum isolates based on comparative genomics.</title>
        <authorList>
            <person name="Mcdougal R."/>
            <person name="Panda P."/>
            <person name="Williams N."/>
            <person name="Studholme D.J."/>
        </authorList>
    </citation>
    <scope>NUCLEOTIDE SEQUENCE</scope>
    <source>
        <strain evidence="1">NZFS 4037</strain>
    </source>
</reference>
<accession>A0A8J5LWM2</accession>
<evidence type="ECO:0000313" key="2">
    <source>
        <dbReference type="Proteomes" id="UP000709295"/>
    </source>
</evidence>
<evidence type="ECO:0000313" key="1">
    <source>
        <dbReference type="EMBL" id="KAG6946920.1"/>
    </source>
</evidence>
<organism evidence="1 2">
    <name type="scientific">Phytophthora aleatoria</name>
    <dbReference type="NCBI Taxonomy" id="2496075"/>
    <lineage>
        <taxon>Eukaryota</taxon>
        <taxon>Sar</taxon>
        <taxon>Stramenopiles</taxon>
        <taxon>Oomycota</taxon>
        <taxon>Peronosporomycetes</taxon>
        <taxon>Peronosporales</taxon>
        <taxon>Peronosporaceae</taxon>
        <taxon>Phytophthora</taxon>
    </lineage>
</organism>
<comment type="caution">
    <text evidence="1">The sequence shown here is derived from an EMBL/GenBank/DDBJ whole genome shotgun (WGS) entry which is preliminary data.</text>
</comment>
<keyword evidence="2" id="KW-1185">Reference proteome</keyword>
<dbReference type="Proteomes" id="UP000709295">
    <property type="component" value="Unassembled WGS sequence"/>
</dbReference>